<proteinExistence type="inferred from homology"/>
<dbReference type="Pfam" id="PF01557">
    <property type="entry name" value="FAA_hydrolase"/>
    <property type="match status" value="1"/>
</dbReference>
<comment type="caution">
    <text evidence="4">The sequence shown here is derived from an EMBL/GenBank/DDBJ whole genome shotgun (WGS) entry which is preliminary data.</text>
</comment>
<dbReference type="InterPro" id="IPR036663">
    <property type="entry name" value="Fumarylacetoacetase_C_sf"/>
</dbReference>
<dbReference type="GO" id="GO:0044281">
    <property type="term" value="P:small molecule metabolic process"/>
    <property type="evidence" value="ECO:0007669"/>
    <property type="project" value="UniProtKB-ARBA"/>
</dbReference>
<evidence type="ECO:0000259" key="3">
    <source>
        <dbReference type="Pfam" id="PF01557"/>
    </source>
</evidence>
<feature type="domain" description="Fumarylacetoacetase-like C-terminal" evidence="3">
    <location>
        <begin position="118"/>
        <end position="278"/>
    </location>
</feature>
<evidence type="ECO:0000313" key="4">
    <source>
        <dbReference type="EMBL" id="GII22642.1"/>
    </source>
</evidence>
<dbReference type="GO" id="GO:0046872">
    <property type="term" value="F:metal ion binding"/>
    <property type="evidence" value="ECO:0007669"/>
    <property type="project" value="UniProtKB-KW"/>
</dbReference>
<dbReference type="PANTHER" id="PTHR42796">
    <property type="entry name" value="FUMARYLACETOACETATE HYDROLASE DOMAIN-CONTAINING PROTEIN 2A-RELATED"/>
    <property type="match status" value="1"/>
</dbReference>
<gene>
    <name evidence="4" type="primary">hpaG</name>
    <name evidence="4" type="ORF">Pme01_22390</name>
</gene>
<sequence>MDVLFRVLVDGVPRLARGPLADGPTHLLPATIDLDELLAAGGDALGNALESPSAGAVPDDATLLAPVQGQEVWASGVTFERSRVARNEEAGPVDIYDRVYSAHRPELFAKAAPWRVRGPEQPVGIRADSGWNVPEPELGLVADTSGRLVAYTVGNDVSSRSIEGENPLYLPQAKVYTGSCALGPALVPAAQVGPLSTLTVELEIRRDGAPLFADSVSLADLRRTPEELLGWLFRALDFPVGAVLLTGTSIVPPPEFTLAAGDVVTISIAGIGTLVNPVEVVGTPVPA</sequence>
<dbReference type="PANTHER" id="PTHR42796:SF7">
    <property type="entry name" value="2-DEHYDRO-3-DEOXY-D-ARABINONATE DEHYDRATASE"/>
    <property type="match status" value="1"/>
</dbReference>
<accession>A0A8J3WZW6</accession>
<dbReference type="AlphaFoldDB" id="A0A8J3WZW6"/>
<evidence type="ECO:0000256" key="1">
    <source>
        <dbReference type="ARBA" id="ARBA00010211"/>
    </source>
</evidence>
<keyword evidence="4" id="KW-0413">Isomerase</keyword>
<dbReference type="RefSeq" id="WP_168115438.1">
    <property type="nucleotide sequence ID" value="NZ_BOON01000019.1"/>
</dbReference>
<dbReference type="GO" id="GO:0016853">
    <property type="term" value="F:isomerase activity"/>
    <property type="evidence" value="ECO:0007669"/>
    <property type="project" value="UniProtKB-KW"/>
</dbReference>
<dbReference type="InterPro" id="IPR011234">
    <property type="entry name" value="Fumarylacetoacetase-like_C"/>
</dbReference>
<keyword evidence="2" id="KW-0479">Metal-binding</keyword>
<dbReference type="Proteomes" id="UP000599074">
    <property type="component" value="Unassembled WGS sequence"/>
</dbReference>
<name>A0A8J3WZW6_9ACTN</name>
<reference evidence="4" key="1">
    <citation type="submission" date="2021-01" db="EMBL/GenBank/DDBJ databases">
        <title>Whole genome shotgun sequence of Planosporangium mesophilum NBRC 109066.</title>
        <authorList>
            <person name="Komaki H."/>
            <person name="Tamura T."/>
        </authorList>
    </citation>
    <scope>NUCLEOTIDE SEQUENCE</scope>
    <source>
        <strain evidence="4">NBRC 109066</strain>
    </source>
</reference>
<organism evidence="4 5">
    <name type="scientific">Planosporangium mesophilum</name>
    <dbReference type="NCBI Taxonomy" id="689768"/>
    <lineage>
        <taxon>Bacteria</taxon>
        <taxon>Bacillati</taxon>
        <taxon>Actinomycetota</taxon>
        <taxon>Actinomycetes</taxon>
        <taxon>Micromonosporales</taxon>
        <taxon>Micromonosporaceae</taxon>
        <taxon>Planosporangium</taxon>
    </lineage>
</organism>
<comment type="similarity">
    <text evidence="1">Belongs to the FAH family.</text>
</comment>
<dbReference type="EMBL" id="BOON01000019">
    <property type="protein sequence ID" value="GII22642.1"/>
    <property type="molecule type" value="Genomic_DNA"/>
</dbReference>
<evidence type="ECO:0000313" key="5">
    <source>
        <dbReference type="Proteomes" id="UP000599074"/>
    </source>
</evidence>
<keyword evidence="5" id="KW-1185">Reference proteome</keyword>
<evidence type="ECO:0000256" key="2">
    <source>
        <dbReference type="ARBA" id="ARBA00022723"/>
    </source>
</evidence>
<dbReference type="InterPro" id="IPR051121">
    <property type="entry name" value="FAH"/>
</dbReference>
<protein>
    <submittedName>
        <fullName evidence="4">2-hydroxyhepta-2,4-diene-1,7-dioate isomerase</fullName>
    </submittedName>
</protein>
<dbReference type="SUPFAM" id="SSF56529">
    <property type="entry name" value="FAH"/>
    <property type="match status" value="1"/>
</dbReference>
<dbReference type="Gene3D" id="3.90.850.10">
    <property type="entry name" value="Fumarylacetoacetase-like, C-terminal domain"/>
    <property type="match status" value="1"/>
</dbReference>